<dbReference type="Proteomes" id="UP000606274">
    <property type="component" value="Unassembled WGS sequence"/>
</dbReference>
<dbReference type="EMBL" id="JABFDY010000018">
    <property type="protein sequence ID" value="KAF7694103.1"/>
    <property type="molecule type" value="Genomic_DNA"/>
</dbReference>
<dbReference type="SUPFAM" id="SSF117839">
    <property type="entry name" value="WWE domain"/>
    <property type="match status" value="3"/>
</dbReference>
<dbReference type="GO" id="GO:1990404">
    <property type="term" value="F:NAD+-protein mono-ADP-ribosyltransferase activity"/>
    <property type="evidence" value="ECO:0007669"/>
    <property type="project" value="TreeGrafter"/>
</dbReference>
<dbReference type="PANTHER" id="PTHR45740:SF14">
    <property type="entry name" value="NOVEL PROTEIN"/>
    <property type="match status" value="1"/>
</dbReference>
<dbReference type="Gene3D" id="3.30.720.50">
    <property type="match status" value="3"/>
</dbReference>
<dbReference type="InterPro" id="IPR004170">
    <property type="entry name" value="WWE_dom"/>
</dbReference>
<dbReference type="AlphaFoldDB" id="A0A8T0AQ00"/>
<protein>
    <recommendedName>
        <fullName evidence="5">WWE domain-containing protein</fullName>
    </recommendedName>
</protein>
<evidence type="ECO:0000259" key="5">
    <source>
        <dbReference type="PROSITE" id="PS50918"/>
    </source>
</evidence>
<dbReference type="GO" id="GO:0008270">
    <property type="term" value="F:zinc ion binding"/>
    <property type="evidence" value="ECO:0007669"/>
    <property type="project" value="InterPro"/>
</dbReference>
<evidence type="ECO:0000256" key="4">
    <source>
        <dbReference type="ARBA" id="ARBA00024347"/>
    </source>
</evidence>
<dbReference type="InterPro" id="IPR037197">
    <property type="entry name" value="WWE_dom_sf"/>
</dbReference>
<evidence type="ECO:0000256" key="2">
    <source>
        <dbReference type="ARBA" id="ARBA00004906"/>
    </source>
</evidence>
<accession>A0A8T0AQ00</accession>
<feature type="domain" description="WWE" evidence="5">
    <location>
        <begin position="224"/>
        <end position="307"/>
    </location>
</feature>
<evidence type="ECO:0000256" key="3">
    <source>
        <dbReference type="ARBA" id="ARBA00023242"/>
    </source>
</evidence>
<comment type="pathway">
    <text evidence="2">Protein modification; protein ubiquitination.</text>
</comment>
<dbReference type="InterPro" id="IPR018123">
    <property type="entry name" value="WWE-dom_subgr"/>
</dbReference>
<proteinExistence type="inferred from homology"/>
<dbReference type="SMART" id="SM00678">
    <property type="entry name" value="WWE"/>
    <property type="match status" value="2"/>
</dbReference>
<reference evidence="6" key="1">
    <citation type="submission" date="2020-08" db="EMBL/GenBank/DDBJ databases">
        <title>Chromosome-level assembly of Southern catfish (Silurus meridionalis) provides insights into visual adaptation to the nocturnal and benthic lifestyles.</title>
        <authorList>
            <person name="Zhang Y."/>
            <person name="Wang D."/>
            <person name="Peng Z."/>
        </authorList>
    </citation>
    <scope>NUCLEOTIDE SEQUENCE</scope>
    <source>
        <strain evidence="6">SWU-2019-XX</strain>
        <tissue evidence="6">Muscle</tissue>
    </source>
</reference>
<feature type="domain" description="WWE" evidence="5">
    <location>
        <begin position="113"/>
        <end position="198"/>
    </location>
</feature>
<comment type="subcellular location">
    <subcellularLocation>
        <location evidence="1">Nucleus</location>
    </subcellularLocation>
</comment>
<gene>
    <name evidence="6" type="ORF">HF521_007856</name>
</gene>
<name>A0A8T0AQ00_SILME</name>
<evidence type="ECO:0000256" key="1">
    <source>
        <dbReference type="ARBA" id="ARBA00004123"/>
    </source>
</evidence>
<dbReference type="Pfam" id="PF02825">
    <property type="entry name" value="WWE"/>
    <property type="match status" value="3"/>
</dbReference>
<dbReference type="PANTHER" id="PTHR45740">
    <property type="entry name" value="POLY [ADP-RIBOSE] POLYMERASE"/>
    <property type="match status" value="1"/>
</dbReference>
<evidence type="ECO:0000313" key="7">
    <source>
        <dbReference type="Proteomes" id="UP000606274"/>
    </source>
</evidence>
<dbReference type="GO" id="GO:0003950">
    <property type="term" value="F:NAD+ poly-ADP-ribosyltransferase activity"/>
    <property type="evidence" value="ECO:0007669"/>
    <property type="project" value="TreeGrafter"/>
</dbReference>
<organism evidence="6 7">
    <name type="scientific">Silurus meridionalis</name>
    <name type="common">Southern catfish</name>
    <name type="synonym">Silurus soldatovi meridionalis</name>
    <dbReference type="NCBI Taxonomy" id="175797"/>
    <lineage>
        <taxon>Eukaryota</taxon>
        <taxon>Metazoa</taxon>
        <taxon>Chordata</taxon>
        <taxon>Craniata</taxon>
        <taxon>Vertebrata</taxon>
        <taxon>Euteleostomi</taxon>
        <taxon>Actinopterygii</taxon>
        <taxon>Neopterygii</taxon>
        <taxon>Teleostei</taxon>
        <taxon>Ostariophysi</taxon>
        <taxon>Siluriformes</taxon>
        <taxon>Siluridae</taxon>
        <taxon>Silurus</taxon>
    </lineage>
</organism>
<comment type="similarity">
    <text evidence="4">Belongs to the ARTD/PARP family.</text>
</comment>
<comment type="caution">
    <text evidence="6">The sequence shown here is derived from an EMBL/GenBank/DDBJ whole genome shotgun (WGS) entry which is preliminary data.</text>
</comment>
<dbReference type="PROSITE" id="PS50918">
    <property type="entry name" value="WWE"/>
    <property type="match status" value="3"/>
</dbReference>
<keyword evidence="3" id="KW-0539">Nucleus</keyword>
<dbReference type="Pfam" id="PF23466">
    <property type="entry name" value="WWE_4"/>
    <property type="match status" value="1"/>
</dbReference>
<feature type="domain" description="WWE" evidence="5">
    <location>
        <begin position="309"/>
        <end position="394"/>
    </location>
</feature>
<keyword evidence="7" id="KW-1185">Reference proteome</keyword>
<evidence type="ECO:0000313" key="6">
    <source>
        <dbReference type="EMBL" id="KAF7694103.1"/>
    </source>
</evidence>
<sequence>MCLPVGCVYFSVYTQRDGSAMANGEWFYSNNFNSMFISMSAPETPLSLRAKHYEWNLFDGKRWLEINNDFIIECNYCQPGTKGITIDTHLGSLYIDFDAMTLIGPYANLAVRRLSTMSHDQREDMGWFYRDNGFWCEYGEQGSSCSTSSVSSQDLELQYNYNPKGSYQFTAGKTLYILNFSDMMQTNLSTHKQRKVRRRPKFISTVYINNSLNTLEPSTSSINTFPSATQTVNPPTAVTWQFMDEEGIWKDYQKPNSSLDSMDIERQYQSSPHGQLDFSAGWYSYTLSFDGMYQINKTYKTTRAVRRIVANESKSSTLCQVIWQFKDMDSCWKDFIKGTGRGKCTISSQQIEMQYQQNRAGTIRFSSDKFNYQINFSDMTQTNLSTLTRRAVRRV</sequence>
<dbReference type="InterPro" id="IPR051712">
    <property type="entry name" value="ARTD-AVP"/>
</dbReference>
<dbReference type="GO" id="GO:0005634">
    <property type="term" value="C:nucleus"/>
    <property type="evidence" value="ECO:0007669"/>
    <property type="project" value="UniProtKB-SubCell"/>
</dbReference>